<accession>A0ABV2T5J1</accession>
<evidence type="ECO:0000313" key="3">
    <source>
        <dbReference type="EMBL" id="MET6998273.1"/>
    </source>
</evidence>
<name>A0ABV2T5J1_9BACT</name>
<keyword evidence="2" id="KW-0732">Signal</keyword>
<protein>
    <recommendedName>
        <fullName evidence="5">Lipoprotein</fullName>
    </recommendedName>
</protein>
<sequence>MRKGFWLLSILLPAFFACKMGKTVVQNRLQQISLNCAPTTPRNYVWQQPDLHQPLTPDELVRFSKKSWQLAGLLGVEKQLRELIELEKKGKAAFTIEDRLHWLELKQFVADRVDLASLEISATAAELDCEEERADQLKELLREKVGNAERKITVAAIITGAATGLLVGVMNLSKSNENLSEEIAIAGGVVEATLGILSLKIERNIQFEHPRNHLRDIWYGADSTTNFPPLIWYYLNLPFNEDKPSLRESLKAQWLSLDQLSLKDSSTYELYFGNGGKYTADALNDRSSMLDQLEALISLMKKDLQLIMKELIEGRAGVGQTAYLFSGDPEKIT</sequence>
<evidence type="ECO:0000313" key="4">
    <source>
        <dbReference type="Proteomes" id="UP001549749"/>
    </source>
</evidence>
<dbReference type="EMBL" id="JBEXAC010000001">
    <property type="protein sequence ID" value="MET6998273.1"/>
    <property type="molecule type" value="Genomic_DNA"/>
</dbReference>
<dbReference type="Proteomes" id="UP001549749">
    <property type="component" value="Unassembled WGS sequence"/>
</dbReference>
<reference evidence="3 4" key="1">
    <citation type="submission" date="2024-06" db="EMBL/GenBank/DDBJ databases">
        <title>Chitinophaga defluvii sp. nov., isolated from municipal sewage.</title>
        <authorList>
            <person name="Zhang L."/>
        </authorList>
    </citation>
    <scope>NUCLEOTIDE SEQUENCE [LARGE SCALE GENOMIC DNA]</scope>
    <source>
        <strain evidence="3 4">H8</strain>
    </source>
</reference>
<keyword evidence="1" id="KW-0175">Coiled coil</keyword>
<dbReference type="PROSITE" id="PS51257">
    <property type="entry name" value="PROKAR_LIPOPROTEIN"/>
    <property type="match status" value="1"/>
</dbReference>
<dbReference type="RefSeq" id="WP_354660908.1">
    <property type="nucleotide sequence ID" value="NZ_JBEXAC010000001.1"/>
</dbReference>
<keyword evidence="4" id="KW-1185">Reference proteome</keyword>
<comment type="caution">
    <text evidence="3">The sequence shown here is derived from an EMBL/GenBank/DDBJ whole genome shotgun (WGS) entry which is preliminary data.</text>
</comment>
<feature type="signal peptide" evidence="2">
    <location>
        <begin position="1"/>
        <end position="19"/>
    </location>
</feature>
<evidence type="ECO:0000256" key="2">
    <source>
        <dbReference type="SAM" id="SignalP"/>
    </source>
</evidence>
<feature type="chain" id="PRO_5045296929" description="Lipoprotein" evidence="2">
    <location>
        <begin position="20"/>
        <end position="333"/>
    </location>
</feature>
<organism evidence="3 4">
    <name type="scientific">Chitinophaga defluvii</name>
    <dbReference type="NCBI Taxonomy" id="3163343"/>
    <lineage>
        <taxon>Bacteria</taxon>
        <taxon>Pseudomonadati</taxon>
        <taxon>Bacteroidota</taxon>
        <taxon>Chitinophagia</taxon>
        <taxon>Chitinophagales</taxon>
        <taxon>Chitinophagaceae</taxon>
        <taxon>Chitinophaga</taxon>
    </lineage>
</organism>
<gene>
    <name evidence="3" type="ORF">ABR189_12880</name>
</gene>
<evidence type="ECO:0000256" key="1">
    <source>
        <dbReference type="SAM" id="Coils"/>
    </source>
</evidence>
<proteinExistence type="predicted"/>
<feature type="coiled-coil region" evidence="1">
    <location>
        <begin position="120"/>
        <end position="151"/>
    </location>
</feature>
<evidence type="ECO:0008006" key="5">
    <source>
        <dbReference type="Google" id="ProtNLM"/>
    </source>
</evidence>